<protein>
    <recommendedName>
        <fullName evidence="3">Motility protein</fullName>
    </recommendedName>
</protein>
<sequence length="58" mass="6081">MNISAAPASTMAMATAAQQLQTTMQAQVSMLQELAESQQEVARMLAEGGLGQTIDVRA</sequence>
<dbReference type="AlphaFoldDB" id="A0A5K7YLG2"/>
<dbReference type="RefSeq" id="WP_155317316.1">
    <property type="nucleotide sequence ID" value="NZ_AP021874.1"/>
</dbReference>
<dbReference type="Proteomes" id="UP000427906">
    <property type="component" value="Chromosome"/>
</dbReference>
<dbReference type="OrthoDB" id="10006183at2"/>
<dbReference type="KEGG" id="dalk:DSCA_31850"/>
<proteinExistence type="predicted"/>
<dbReference type="EMBL" id="AP021874">
    <property type="protein sequence ID" value="BBO69255.1"/>
    <property type="molecule type" value="Genomic_DNA"/>
</dbReference>
<name>A0A5K7YLG2_9BACT</name>
<accession>A0A5K7YLG2</accession>
<evidence type="ECO:0000313" key="2">
    <source>
        <dbReference type="Proteomes" id="UP000427906"/>
    </source>
</evidence>
<evidence type="ECO:0000313" key="1">
    <source>
        <dbReference type="EMBL" id="BBO69255.1"/>
    </source>
</evidence>
<keyword evidence="2" id="KW-1185">Reference proteome</keyword>
<reference evidence="1 2" key="1">
    <citation type="submission" date="2019-11" db="EMBL/GenBank/DDBJ databases">
        <title>Comparative genomics of hydrocarbon-degrading Desulfosarcina strains.</title>
        <authorList>
            <person name="Watanabe M."/>
            <person name="Kojima H."/>
            <person name="Fukui M."/>
        </authorList>
    </citation>
    <scope>NUCLEOTIDE SEQUENCE [LARGE SCALE GENOMIC DNA]</scope>
    <source>
        <strain evidence="1 2">PL12</strain>
    </source>
</reference>
<organism evidence="1 2">
    <name type="scientific">Desulfosarcina alkanivorans</name>
    <dbReference type="NCBI Taxonomy" id="571177"/>
    <lineage>
        <taxon>Bacteria</taxon>
        <taxon>Pseudomonadati</taxon>
        <taxon>Thermodesulfobacteriota</taxon>
        <taxon>Desulfobacteria</taxon>
        <taxon>Desulfobacterales</taxon>
        <taxon>Desulfosarcinaceae</taxon>
        <taxon>Desulfosarcina</taxon>
    </lineage>
</organism>
<evidence type="ECO:0008006" key="3">
    <source>
        <dbReference type="Google" id="ProtNLM"/>
    </source>
</evidence>
<gene>
    <name evidence="1" type="ORF">DSCA_31850</name>
</gene>